<dbReference type="InterPro" id="IPR029069">
    <property type="entry name" value="HotDog_dom_sf"/>
</dbReference>
<evidence type="ECO:0000313" key="3">
    <source>
        <dbReference type="Proteomes" id="UP000295543"/>
    </source>
</evidence>
<dbReference type="SUPFAM" id="SSF54637">
    <property type="entry name" value="Thioesterase/thiol ester dehydrase-isomerase"/>
    <property type="match status" value="1"/>
</dbReference>
<dbReference type="Gene3D" id="3.10.129.10">
    <property type="entry name" value="Hotdog Thioesterase"/>
    <property type="match status" value="1"/>
</dbReference>
<evidence type="ECO:0000313" key="2">
    <source>
        <dbReference type="EMBL" id="TDK33385.1"/>
    </source>
</evidence>
<dbReference type="OrthoDB" id="9813282at2"/>
<dbReference type="InterPro" id="IPR006683">
    <property type="entry name" value="Thioestr_dom"/>
</dbReference>
<gene>
    <name evidence="2" type="ORF">E2F49_05015</name>
</gene>
<proteinExistence type="predicted"/>
<comment type="caution">
    <text evidence="2">The sequence shown here is derived from an EMBL/GenBank/DDBJ whole genome shotgun (WGS) entry which is preliminary data.</text>
</comment>
<sequence>MTITGDAINDLIRANVPAAMHGMIPPPCLLDMQGEFLEYEDGLRMSLRFPVLPRYRNPMGNMQGGFIVAALDNTLGPFSYLIAPPSVTATLNTQYLRPVSPDATHIVCEARLVARTRNVLHLAAEARSEDGKVFVLCQATQQILPPREA</sequence>
<dbReference type="Pfam" id="PF03061">
    <property type="entry name" value="4HBT"/>
    <property type="match status" value="1"/>
</dbReference>
<name>A0A4R5UDM0_9GAMM</name>
<dbReference type="Proteomes" id="UP000295543">
    <property type="component" value="Unassembled WGS sequence"/>
</dbReference>
<keyword evidence="3" id="KW-1185">Reference proteome</keyword>
<dbReference type="RefSeq" id="WP_133392854.1">
    <property type="nucleotide sequence ID" value="NZ_SMTG01000002.1"/>
</dbReference>
<evidence type="ECO:0000259" key="1">
    <source>
        <dbReference type="Pfam" id="PF03061"/>
    </source>
</evidence>
<dbReference type="EMBL" id="SMTG01000002">
    <property type="protein sequence ID" value="TDK33385.1"/>
    <property type="molecule type" value="Genomic_DNA"/>
</dbReference>
<accession>A0A4R5UDM0</accession>
<reference evidence="2 3" key="1">
    <citation type="submission" date="2019-03" db="EMBL/GenBank/DDBJ databases">
        <title>Luteimonas zhaokaii sp.nov., isolated from the rectal contents of Plateau pika in Yushu, Qinghai Province, China.</title>
        <authorList>
            <person name="Zhang G."/>
        </authorList>
    </citation>
    <scope>NUCLEOTIDE SEQUENCE [LARGE SCALE GENOMIC DNA]</scope>
    <source>
        <strain evidence="2 3">THG-MD21</strain>
    </source>
</reference>
<dbReference type="AlphaFoldDB" id="A0A4R5UDM0"/>
<dbReference type="GO" id="GO:0016790">
    <property type="term" value="F:thiolester hydrolase activity"/>
    <property type="evidence" value="ECO:0007669"/>
    <property type="project" value="UniProtKB-ARBA"/>
</dbReference>
<dbReference type="CDD" id="cd03443">
    <property type="entry name" value="PaaI_thioesterase"/>
    <property type="match status" value="1"/>
</dbReference>
<organism evidence="2 3">
    <name type="scientific">Luteimonas terrae</name>
    <dbReference type="NCBI Taxonomy" id="1530191"/>
    <lineage>
        <taxon>Bacteria</taxon>
        <taxon>Pseudomonadati</taxon>
        <taxon>Pseudomonadota</taxon>
        <taxon>Gammaproteobacteria</taxon>
        <taxon>Lysobacterales</taxon>
        <taxon>Lysobacteraceae</taxon>
        <taxon>Luteimonas</taxon>
    </lineage>
</organism>
<feature type="domain" description="Thioesterase" evidence="1">
    <location>
        <begin position="59"/>
        <end position="133"/>
    </location>
</feature>
<protein>
    <submittedName>
        <fullName evidence="2">PaaI family thioesterase</fullName>
    </submittedName>
</protein>